<evidence type="ECO:0000256" key="15">
    <source>
        <dbReference type="ARBA" id="ARBA00023242"/>
    </source>
</evidence>
<comment type="caution">
    <text evidence="22">The sequence shown here is derived from an EMBL/GenBank/DDBJ whole genome shotgun (WGS) entry which is preliminary data.</text>
</comment>
<feature type="compositionally biased region" description="Acidic residues" evidence="20">
    <location>
        <begin position="2105"/>
        <end position="2115"/>
    </location>
</feature>
<evidence type="ECO:0000259" key="21">
    <source>
        <dbReference type="SMART" id="SM00663"/>
    </source>
</evidence>
<dbReference type="PROSITE" id="PS00329">
    <property type="entry name" value="HSP70_2"/>
    <property type="match status" value="1"/>
</dbReference>
<feature type="compositionally biased region" description="Acidic residues" evidence="20">
    <location>
        <begin position="2082"/>
        <end position="2094"/>
    </location>
</feature>
<dbReference type="Proteomes" id="UP001050691">
    <property type="component" value="Unassembled WGS sequence"/>
</dbReference>
<dbReference type="Gene3D" id="4.10.860.120">
    <property type="entry name" value="RNA polymerase II, clamp domain"/>
    <property type="match status" value="1"/>
</dbReference>
<proteinExistence type="inferred from homology"/>
<dbReference type="PANTHER" id="PTHR19376:SF11">
    <property type="entry name" value="DNA-DIRECTED RNA POLYMERASE I SUBUNIT RPA1"/>
    <property type="match status" value="1"/>
</dbReference>
<dbReference type="Gene3D" id="3.30.420.40">
    <property type="match status" value="2"/>
</dbReference>
<evidence type="ECO:0000256" key="18">
    <source>
        <dbReference type="ARBA" id="ARBA00062310"/>
    </source>
</evidence>
<evidence type="ECO:0000256" key="11">
    <source>
        <dbReference type="ARBA" id="ARBA00022842"/>
    </source>
</evidence>
<dbReference type="InterPro" id="IPR042102">
    <property type="entry name" value="RNA_pol_Rpb1_3_sf"/>
</dbReference>
<dbReference type="InterPro" id="IPR000722">
    <property type="entry name" value="RNA_pol_asu"/>
</dbReference>
<keyword evidence="11" id="KW-0460">Magnesium</keyword>
<organism evidence="22 23">
    <name type="scientific">Clathrus columnatus</name>
    <dbReference type="NCBI Taxonomy" id="1419009"/>
    <lineage>
        <taxon>Eukaryota</taxon>
        <taxon>Fungi</taxon>
        <taxon>Dikarya</taxon>
        <taxon>Basidiomycota</taxon>
        <taxon>Agaricomycotina</taxon>
        <taxon>Agaricomycetes</taxon>
        <taxon>Phallomycetidae</taxon>
        <taxon>Phallales</taxon>
        <taxon>Clathraceae</taxon>
        <taxon>Clathrus</taxon>
    </lineage>
</organism>
<evidence type="ECO:0000256" key="16">
    <source>
        <dbReference type="ARBA" id="ARBA00048552"/>
    </source>
</evidence>
<dbReference type="InterPro" id="IPR045867">
    <property type="entry name" value="DNA-dir_RpoC_beta_prime"/>
</dbReference>
<dbReference type="InterPro" id="IPR013126">
    <property type="entry name" value="Hsp_70_fam"/>
</dbReference>
<keyword evidence="5 19" id="KW-0808">Transferase</keyword>
<keyword evidence="4 19" id="KW-0240">DNA-directed RNA polymerase</keyword>
<evidence type="ECO:0000256" key="4">
    <source>
        <dbReference type="ARBA" id="ARBA00022478"/>
    </source>
</evidence>
<dbReference type="GO" id="GO:0140662">
    <property type="term" value="F:ATP-dependent protein folding chaperone"/>
    <property type="evidence" value="ECO:0007669"/>
    <property type="project" value="InterPro"/>
</dbReference>
<reference evidence="22" key="1">
    <citation type="submission" date="2021-10" db="EMBL/GenBank/DDBJ databases">
        <title>De novo Genome Assembly of Clathrus columnatus (Basidiomycota, Fungi) Using Illumina and Nanopore Sequence Data.</title>
        <authorList>
            <person name="Ogiso-Tanaka E."/>
            <person name="Itagaki H."/>
            <person name="Hosoya T."/>
            <person name="Hosaka K."/>
        </authorList>
    </citation>
    <scope>NUCLEOTIDE SEQUENCE</scope>
    <source>
        <strain evidence="22">MO-923</strain>
    </source>
</reference>
<dbReference type="InterPro" id="IPR007080">
    <property type="entry name" value="RNA_pol_Rpb1_1"/>
</dbReference>
<dbReference type="InterPro" id="IPR007081">
    <property type="entry name" value="RNA_pol_Rpb1_5"/>
</dbReference>
<evidence type="ECO:0000256" key="17">
    <source>
        <dbReference type="ARBA" id="ARBA00058890"/>
    </source>
</evidence>
<dbReference type="Gene3D" id="3.30.30.30">
    <property type="match status" value="1"/>
</dbReference>
<keyword evidence="8" id="KW-0547">Nucleotide-binding</keyword>
<dbReference type="EMBL" id="BPWL01000007">
    <property type="protein sequence ID" value="GJJ12085.1"/>
    <property type="molecule type" value="Genomic_DNA"/>
</dbReference>
<keyword evidence="7" id="KW-0479">Metal-binding</keyword>
<dbReference type="CDD" id="cd01435">
    <property type="entry name" value="RNAP_I_RPA1_N"/>
    <property type="match status" value="1"/>
</dbReference>
<evidence type="ECO:0000313" key="22">
    <source>
        <dbReference type="EMBL" id="GJJ12085.1"/>
    </source>
</evidence>
<dbReference type="InterPro" id="IPR007066">
    <property type="entry name" value="RNA_pol_Rpb1_3"/>
</dbReference>
<dbReference type="InterPro" id="IPR006592">
    <property type="entry name" value="RNA_pol_N"/>
</dbReference>
<evidence type="ECO:0000256" key="20">
    <source>
        <dbReference type="SAM" id="MobiDB-lite"/>
    </source>
</evidence>
<evidence type="ECO:0000256" key="12">
    <source>
        <dbReference type="ARBA" id="ARBA00023015"/>
    </source>
</evidence>
<comment type="function">
    <text evidence="17">Transcriptional coregulator that functions together with transcription factor HSF1. Positively regulates the expression of laccase LAC1 during glucose starvation.</text>
</comment>
<dbReference type="InterPro" id="IPR044893">
    <property type="entry name" value="RNA_pol_Rpb1_clamp_domain"/>
</dbReference>
<evidence type="ECO:0000256" key="10">
    <source>
        <dbReference type="ARBA" id="ARBA00022840"/>
    </source>
</evidence>
<evidence type="ECO:0000256" key="6">
    <source>
        <dbReference type="ARBA" id="ARBA00022695"/>
    </source>
</evidence>
<dbReference type="Gene3D" id="1.20.1270.10">
    <property type="match status" value="1"/>
</dbReference>
<dbReference type="PANTHER" id="PTHR19376">
    <property type="entry name" value="DNA-DIRECTED RNA POLYMERASE"/>
    <property type="match status" value="1"/>
</dbReference>
<evidence type="ECO:0000256" key="3">
    <source>
        <dbReference type="ARBA" id="ARBA00007381"/>
    </source>
</evidence>
<comment type="similarity">
    <text evidence="2 19">Belongs to the RNA polymerase beta' chain family.</text>
</comment>
<dbReference type="FunFam" id="1.10.150.390:FF:000005">
    <property type="entry name" value="DNA-directed RNA polymerase subunit"/>
    <property type="match status" value="1"/>
</dbReference>
<dbReference type="Pfam" id="PF04983">
    <property type="entry name" value="RNA_pol_Rpb1_3"/>
    <property type="match status" value="1"/>
</dbReference>
<dbReference type="GO" id="GO:0005524">
    <property type="term" value="F:ATP binding"/>
    <property type="evidence" value="ECO:0007669"/>
    <property type="project" value="UniProtKB-KW"/>
</dbReference>
<dbReference type="SUPFAM" id="SSF100934">
    <property type="entry name" value="Heat shock protein 70kD (HSP70), C-terminal subdomain"/>
    <property type="match status" value="1"/>
</dbReference>
<comment type="function">
    <text evidence="19">DNA-dependent RNA polymerase catalyzes the transcription of DNA into RNA using the four ribonucleoside triphosphates as substrates.</text>
</comment>
<keyword evidence="6 19" id="KW-0548">Nucleotidyltransferase</keyword>
<protein>
    <recommendedName>
        <fullName evidence="19">DNA-directed RNA polymerase subunit</fullName>
        <ecNumber evidence="19">2.7.7.6</ecNumber>
    </recommendedName>
</protein>
<dbReference type="FunFam" id="3.30.420.40:FF:000172">
    <property type="entry name" value="Heat shock 70 kDa protein"/>
    <property type="match status" value="1"/>
</dbReference>
<dbReference type="GO" id="GO:0005736">
    <property type="term" value="C:RNA polymerase I complex"/>
    <property type="evidence" value="ECO:0007669"/>
    <property type="project" value="TreeGrafter"/>
</dbReference>
<dbReference type="Gene3D" id="3.30.1490.180">
    <property type="entry name" value="RNA polymerase ii"/>
    <property type="match status" value="1"/>
</dbReference>
<dbReference type="Pfam" id="PF04998">
    <property type="entry name" value="RNA_pol_Rpb1_5"/>
    <property type="match status" value="1"/>
</dbReference>
<feature type="compositionally biased region" description="Basic and acidic residues" evidence="20">
    <location>
        <begin position="2052"/>
        <end position="2079"/>
    </location>
</feature>
<dbReference type="Gene3D" id="2.40.40.20">
    <property type="match status" value="1"/>
</dbReference>
<dbReference type="InterPro" id="IPR029047">
    <property type="entry name" value="HSP70_peptide-bd_sf"/>
</dbReference>
<dbReference type="EC" id="2.7.7.6" evidence="19"/>
<dbReference type="Gene3D" id="3.90.640.10">
    <property type="entry name" value="Actin, Chain A, domain 4"/>
    <property type="match status" value="1"/>
</dbReference>
<evidence type="ECO:0000256" key="14">
    <source>
        <dbReference type="ARBA" id="ARBA00023163"/>
    </source>
</evidence>
<comment type="catalytic activity">
    <reaction evidence="16 19">
        <text>RNA(n) + a ribonucleoside 5'-triphosphate = RNA(n+1) + diphosphate</text>
        <dbReference type="Rhea" id="RHEA:21248"/>
        <dbReference type="Rhea" id="RHEA-COMP:14527"/>
        <dbReference type="Rhea" id="RHEA-COMP:17342"/>
        <dbReference type="ChEBI" id="CHEBI:33019"/>
        <dbReference type="ChEBI" id="CHEBI:61557"/>
        <dbReference type="ChEBI" id="CHEBI:140395"/>
        <dbReference type="EC" id="2.7.7.6"/>
    </reaction>
</comment>
<accession>A0AAV5AJF5</accession>
<dbReference type="InterPro" id="IPR038120">
    <property type="entry name" value="Rpb1_funnel_sf"/>
</dbReference>
<keyword evidence="14 19" id="KW-0804">Transcription</keyword>
<dbReference type="FunFam" id="3.30.420.40:FF:000026">
    <property type="entry name" value="Heat shock protein 70"/>
    <property type="match status" value="1"/>
</dbReference>
<dbReference type="SMART" id="SM00663">
    <property type="entry name" value="RPOLA_N"/>
    <property type="match status" value="1"/>
</dbReference>
<dbReference type="InterPro" id="IPR018181">
    <property type="entry name" value="Heat_shock_70_CS"/>
</dbReference>
<dbReference type="InterPro" id="IPR015699">
    <property type="entry name" value="DNA-dir_RNA_pol1_lsu_N"/>
</dbReference>
<evidence type="ECO:0000256" key="1">
    <source>
        <dbReference type="ARBA" id="ARBA00004123"/>
    </source>
</evidence>
<comment type="subcellular location">
    <subcellularLocation>
        <location evidence="1">Nucleus</location>
    </subcellularLocation>
</comment>
<dbReference type="Gene3D" id="6.10.250.2940">
    <property type="match status" value="1"/>
</dbReference>
<dbReference type="GO" id="GO:0003899">
    <property type="term" value="F:DNA-directed RNA polymerase activity"/>
    <property type="evidence" value="ECO:0007669"/>
    <property type="project" value="UniProtKB-EC"/>
</dbReference>
<dbReference type="NCBIfam" id="NF001413">
    <property type="entry name" value="PRK00290.1"/>
    <property type="match status" value="1"/>
</dbReference>
<comment type="subunit">
    <text evidence="18">Interacts with transcription factor HSF1 on chromatin.</text>
</comment>
<dbReference type="Gene3D" id="1.10.132.30">
    <property type="match status" value="1"/>
</dbReference>
<keyword evidence="23" id="KW-1185">Reference proteome</keyword>
<dbReference type="InterPro" id="IPR029048">
    <property type="entry name" value="HSP70_C_sf"/>
</dbReference>
<feature type="domain" description="RNA polymerase N-terminal" evidence="21">
    <location>
        <begin position="1003"/>
        <end position="1367"/>
    </location>
</feature>
<dbReference type="FunFam" id="3.30.30.30:FF:000001">
    <property type="entry name" value="heat shock 70 kDa protein-like"/>
    <property type="match status" value="1"/>
</dbReference>
<evidence type="ECO:0000256" key="5">
    <source>
        <dbReference type="ARBA" id="ARBA00022679"/>
    </source>
</evidence>
<evidence type="ECO:0000256" key="19">
    <source>
        <dbReference type="RuleBase" id="RU004279"/>
    </source>
</evidence>
<dbReference type="Pfam" id="PF00012">
    <property type="entry name" value="HSP70"/>
    <property type="match status" value="1"/>
</dbReference>
<dbReference type="Gene3D" id="3.30.70.2850">
    <property type="match status" value="1"/>
</dbReference>
<dbReference type="FunFam" id="2.60.34.10:FF:000002">
    <property type="entry name" value="Heat shock 70 kDa"/>
    <property type="match status" value="1"/>
</dbReference>
<dbReference type="Pfam" id="PF04997">
    <property type="entry name" value="RNA_pol_Rpb1_1"/>
    <property type="match status" value="1"/>
</dbReference>
<dbReference type="Gene3D" id="2.60.34.10">
    <property type="entry name" value="Substrate Binding Domain Of DNAk, Chain A, domain 1"/>
    <property type="match status" value="1"/>
</dbReference>
<dbReference type="Pfam" id="PF00623">
    <property type="entry name" value="RNA_pol_Rpb1_2"/>
    <property type="match status" value="1"/>
</dbReference>
<dbReference type="Gene3D" id="1.10.150.390">
    <property type="match status" value="1"/>
</dbReference>
<dbReference type="InterPro" id="IPR043129">
    <property type="entry name" value="ATPase_NBD"/>
</dbReference>
<dbReference type="Gene3D" id="1.10.274.100">
    <property type="entry name" value="RNA polymerase Rpb1, domain 3"/>
    <property type="match status" value="1"/>
</dbReference>
<dbReference type="PROSITE" id="PS01036">
    <property type="entry name" value="HSP70_3"/>
    <property type="match status" value="1"/>
</dbReference>
<dbReference type="SUPFAM" id="SSF64484">
    <property type="entry name" value="beta and beta-prime subunits of DNA dependent RNA-polymerase"/>
    <property type="match status" value="1"/>
</dbReference>
<feature type="compositionally biased region" description="Basic and acidic residues" evidence="20">
    <location>
        <begin position="2116"/>
        <end position="2129"/>
    </location>
</feature>
<dbReference type="GO" id="GO:0046872">
    <property type="term" value="F:metal ion binding"/>
    <property type="evidence" value="ECO:0007669"/>
    <property type="project" value="UniProtKB-KW"/>
</dbReference>
<dbReference type="FunFam" id="3.90.640.10:FF:000134">
    <property type="entry name" value="Heat shock cognate 71 kDa protein"/>
    <property type="match status" value="1"/>
</dbReference>
<dbReference type="FunFam" id="4.10.860.120:FF:000006">
    <property type="entry name" value="DNA-directed RNA polymerase subunit"/>
    <property type="match status" value="1"/>
</dbReference>
<dbReference type="Gene3D" id="1.10.357.120">
    <property type="match status" value="1"/>
</dbReference>
<dbReference type="Pfam" id="PF05000">
    <property type="entry name" value="RNA_pol_Rpb1_4"/>
    <property type="match status" value="1"/>
</dbReference>
<evidence type="ECO:0000256" key="8">
    <source>
        <dbReference type="ARBA" id="ARBA00022741"/>
    </source>
</evidence>
<dbReference type="GO" id="GO:0003677">
    <property type="term" value="F:DNA binding"/>
    <property type="evidence" value="ECO:0007669"/>
    <property type="project" value="InterPro"/>
</dbReference>
<dbReference type="InterPro" id="IPR047107">
    <property type="entry name" value="DNA-dir_RNA_pol1_lsu_C"/>
</dbReference>
<gene>
    <name evidence="22" type="ORF">Clacol_006326</name>
</gene>
<keyword evidence="9" id="KW-0862">Zinc</keyword>
<keyword evidence="12" id="KW-0805">Transcription regulation</keyword>
<keyword evidence="10" id="KW-0067">ATP-binding</keyword>
<keyword evidence="13" id="KW-0346">Stress response</keyword>
<dbReference type="CDD" id="cd02735">
    <property type="entry name" value="RNAP_I_Rpa1_C"/>
    <property type="match status" value="1"/>
</dbReference>
<evidence type="ECO:0000256" key="9">
    <source>
        <dbReference type="ARBA" id="ARBA00022833"/>
    </source>
</evidence>
<evidence type="ECO:0000256" key="13">
    <source>
        <dbReference type="ARBA" id="ARBA00023016"/>
    </source>
</evidence>
<dbReference type="SUPFAM" id="SSF100920">
    <property type="entry name" value="Heat shock protein 70kD (HSP70), peptide-binding domain"/>
    <property type="match status" value="1"/>
</dbReference>
<dbReference type="PROSITE" id="PS00297">
    <property type="entry name" value="HSP70_1"/>
    <property type="match status" value="1"/>
</dbReference>
<feature type="region of interest" description="Disordered" evidence="20">
    <location>
        <begin position="621"/>
        <end position="643"/>
    </location>
</feature>
<comment type="similarity">
    <text evidence="3">Belongs to the heat shock protein 70 family.</text>
</comment>
<evidence type="ECO:0000313" key="23">
    <source>
        <dbReference type="Proteomes" id="UP001050691"/>
    </source>
</evidence>
<name>A0AAV5AJF5_9AGAM</name>
<sequence>MPPASKAIGIDLGTTYSCVGVWQNDRVEIIANDQGNRTTPSYVAFTDTERLIGDAAKNQVALNPHNTVFDAKRLIGRKFEDAEVQSDIKHFPFKVNNKGGKPTIEVEYRGEQKEFTPEEISSMVLTKMKETAEAYLGTTVTNAVVTVPAYFNDSQRQATKDAGTIAGLTVLRIINEPTAAAIAYGLDKKVSGERNVLIFDLGGGTFDVSLLTIEEGIFEVKATAGDTHLGGEDFDNRLVNHFVQEFKRKHKKDLSGNARALRRLRTACERAKRTLSSSTQSSVEIDSLFEGIDFYTSITRARFEELCGDLFRSTLEPVEKVMRDSKIDKASVNEIVLVGGSTRIPRIIKLVQDCFGGKEPNRSINPDEAVAYGAAVQAAILSGDTSEKTQDLLLLDVAPLSLGIETAGGVMTALIKRNTTVPTKKSEIFSTYSDNQPGVLIQVFEGERARTKDNNLLGKFELSGIPPAPRGVPQIEVTFDIDANGILNVSAADKTTGKSNRITITNDKGRLSKEEIERMVSEAEKYKAEDEAATSRIQARNGFESVAYNLRNTLNDEKLAGKFDPADKSKLETAVNEAISWLDVSQEASKEEYEGRQKELEAVSNPIMAKLYSAGGAPGGFPGGEGFPGGAPGGFPGGDAGGEGPSVEEITLFPSILCICAEDIRRISVKQLTNPVLHDELNHPTINGLYDPALGPSNPKDLCRTCHLGYFQCPGHFGHIELPSPVYHPLFMINTYNLLRGTCMYCHKFKASRTAVAKYAGKLRLLDHGLLEAAEALDDLQQKISVSKDVDSDNEGGVDESDKDYIKRISLFVAVQLHRATSSKRDNYKDGLVYQTRKAVITDFLKSCITKACRNCKGISYTYRKEGHTKIIEYDLTNKQKTLNAAAGLKRYNILIMLRSLNVPEGSVSEANLEEGSESEGEGEDVMSAEEDFQNLKPSLPRAANGKLKTKRGRTERVVAPEECRAHLRRLFKNEKDMASLIYGRHGPFARKNSKGIVEASADIFFMEVIPVPPTRFRPPAMMGEVVFEHPQNELLTKILNTTYRLRDLNQELKERSTKELTEQEPEAARHKILAALLEALIQLQVDVNSLIDTSKNPTLVRQGKLPPPGIKQILEKKEGLFRMHMMGKRVNYAARSVISPDVNIEPNEIGVPPVFAHKLTFPVPVTQYNFREMRDLVIRGTREYPGASMVEFEDGHIQHLDKLSLEQRTAIANQLLTPQEGTKAAIMCSGLTTRTMAVNKKVHRHLRDGDILILNRQPTLHKASMMAHKARVLQGEKTIRMHYANCCVVTRIMVRKYPEFTIESNLVSLLADFDGDEMNIHFPQNEVARAEAYHIANTDNQYLVPTSGKPLRGLIQDHVVAGLWMTCKSTFFSRHEYNQLLYGSLRPEDDAHHTHRLITLPPAIWKPKPLWTGKQVISTILKNITPETAKGMNLKSKSQIPGSLWGPNALEEGEVLVLDGELLCGILDKSQVGASAYGIVHSVYELYGADVAGRLLGIFSRLFTKFLQHRAFTCRIDDLILTPDGDKRRKELRKNVDDLGLQASIENFPALRNIPSHDISQSLKNLLGDILFDDDKMADLDRQVQKKMREHTRAITDACIPHGLWRCFPENHMQAMTVSGAKGSATNAQLISCGLGQQSLEGRRVPVMVSGKTLPSFKPFETAPIAGGYIGSRFLTGIKPQEYFFHCMAGREGLIDTAVKTSRSGYLQRCLIKHLEGICVHYDHTVRGSDSAVYQFYYGGDGLDVTKQKHLHHFEFAIRNEATLVNRTRPKALVGRIDDETAVSHMKKTLKKPEKYPPTMSVYNPTQYLGSTSEIFAQAVTNYAHQNTDQLIKKSKETLSDGPNKGIISQRNFRQLMNVRYLQALVDPGEAVGLLASQGIGEPSTQMTLNTFHLAGHSAANVTLGIPRLREIVMTASTKPKTPNMTLDVLNGITDEEVDTFCKQASRLTLSQIVDKVVVKELLSIESGKRLKIYTVQILFYPVKEYEKEYCVGVHEVFNSFHRFAYNLKKEIQTELKKLDADLRSQIEKIGKGQAEQSNRGRANEEDGDEVVEHVPADDRSEVGDGDADAEKRVRQVNEEITYDDDSDSDEGSDANMAAIEEPHDAEDNEEMKDADDQSKSKKEDKSNLQDQFLSQVKFARSFNCTPSKCVFELEFDLSMPKLLLVGVIERVCLKTIIREIPGVRECFNIIEEGKKGQLPKRKLMTNGSNYFGFWEAADSIADLTSMYSNDINATLHTYGVEMARSSIIKEMRAVFDAYSIAVDGRHLELIADYMTYDGGFKPFNRKGISTSSSPLLKASFETTATFLSDATLHGDFDDLKSPSGRIVLGRPSGMGTGACDIIMPITAG</sequence>
<dbReference type="CDD" id="cd10233">
    <property type="entry name" value="ASKHA_NBD_HSP70_HSPA1"/>
    <property type="match status" value="1"/>
</dbReference>
<evidence type="ECO:0000256" key="7">
    <source>
        <dbReference type="ARBA" id="ARBA00022723"/>
    </source>
</evidence>
<feature type="region of interest" description="Disordered" evidence="20">
    <location>
        <begin position="2031"/>
        <end position="2129"/>
    </location>
</feature>
<dbReference type="InterPro" id="IPR007083">
    <property type="entry name" value="RNA_pol_Rpb1_4"/>
</dbReference>
<dbReference type="FunFam" id="1.10.274.100:FF:000006">
    <property type="entry name" value="DNA-directed RNA polymerase subunit"/>
    <property type="match status" value="1"/>
</dbReference>
<evidence type="ECO:0000256" key="2">
    <source>
        <dbReference type="ARBA" id="ARBA00006460"/>
    </source>
</evidence>
<dbReference type="GO" id="GO:0006351">
    <property type="term" value="P:DNA-templated transcription"/>
    <property type="evidence" value="ECO:0007669"/>
    <property type="project" value="InterPro"/>
</dbReference>
<dbReference type="FunFam" id="1.20.1270.10:FF:000016">
    <property type="entry name" value="Heat shock protein 70"/>
    <property type="match status" value="1"/>
</dbReference>
<dbReference type="SUPFAM" id="SSF53067">
    <property type="entry name" value="Actin-like ATPase domain"/>
    <property type="match status" value="2"/>
</dbReference>
<keyword evidence="15" id="KW-0539">Nucleus</keyword>
<dbReference type="PRINTS" id="PR00301">
    <property type="entry name" value="HEATSHOCK70"/>
</dbReference>